<reference evidence="2" key="1">
    <citation type="journal article" date="2020" name="Nat. Commun.">
        <title>Genome assembly of wild tea tree DASZ reveals pedigree and selection history of tea varieties.</title>
        <authorList>
            <person name="Zhang W."/>
            <person name="Zhang Y."/>
            <person name="Qiu H."/>
            <person name="Guo Y."/>
            <person name="Wan H."/>
            <person name="Zhang X."/>
            <person name="Scossa F."/>
            <person name="Alseekh S."/>
            <person name="Zhang Q."/>
            <person name="Wang P."/>
            <person name="Xu L."/>
            <person name="Schmidt M.H."/>
            <person name="Jia X."/>
            <person name="Li D."/>
            <person name="Zhu A."/>
            <person name="Guo F."/>
            <person name="Chen W."/>
            <person name="Ni D."/>
            <person name="Usadel B."/>
            <person name="Fernie A.R."/>
            <person name="Wen W."/>
        </authorList>
    </citation>
    <scope>NUCLEOTIDE SEQUENCE [LARGE SCALE GENOMIC DNA]</scope>
    <source>
        <strain evidence="2">cv. G240</strain>
    </source>
</reference>
<reference evidence="1 2" key="2">
    <citation type="submission" date="2020-07" db="EMBL/GenBank/DDBJ databases">
        <title>Genome assembly of wild tea tree DASZ reveals pedigree and selection history of tea varieties.</title>
        <authorList>
            <person name="Zhang W."/>
        </authorList>
    </citation>
    <scope>NUCLEOTIDE SEQUENCE [LARGE SCALE GENOMIC DNA]</scope>
    <source>
        <strain evidence="2">cv. G240</strain>
        <tissue evidence="1">Leaf</tissue>
    </source>
</reference>
<organism evidence="1 2">
    <name type="scientific">Camellia sinensis</name>
    <name type="common">Tea plant</name>
    <name type="synonym">Thea sinensis</name>
    <dbReference type="NCBI Taxonomy" id="4442"/>
    <lineage>
        <taxon>Eukaryota</taxon>
        <taxon>Viridiplantae</taxon>
        <taxon>Streptophyta</taxon>
        <taxon>Embryophyta</taxon>
        <taxon>Tracheophyta</taxon>
        <taxon>Spermatophyta</taxon>
        <taxon>Magnoliopsida</taxon>
        <taxon>eudicotyledons</taxon>
        <taxon>Gunneridae</taxon>
        <taxon>Pentapetalae</taxon>
        <taxon>asterids</taxon>
        <taxon>Ericales</taxon>
        <taxon>Theaceae</taxon>
        <taxon>Camellia</taxon>
    </lineage>
</organism>
<dbReference type="EMBL" id="JACBKZ010000001">
    <property type="protein sequence ID" value="KAF5958978.1"/>
    <property type="molecule type" value="Genomic_DNA"/>
</dbReference>
<sequence>MASMVSIKKLIIHKLPSMTRSIHNLNIKSSRFEHRQLLILSPPLPITASNLSPPIDILILSGCIRTLPPSQIELRNVSL</sequence>
<accession>A0A7J7I4D1</accession>
<name>A0A7J7I4D1_CAMSI</name>
<evidence type="ECO:0000313" key="2">
    <source>
        <dbReference type="Proteomes" id="UP000593564"/>
    </source>
</evidence>
<dbReference type="Proteomes" id="UP000593564">
    <property type="component" value="Unassembled WGS sequence"/>
</dbReference>
<comment type="caution">
    <text evidence="1">The sequence shown here is derived from an EMBL/GenBank/DDBJ whole genome shotgun (WGS) entry which is preliminary data.</text>
</comment>
<gene>
    <name evidence="1" type="ORF">HYC85_000187</name>
</gene>
<proteinExistence type="predicted"/>
<protein>
    <submittedName>
        <fullName evidence="1">Uncharacterized protein</fullName>
    </submittedName>
</protein>
<dbReference type="AlphaFoldDB" id="A0A7J7I4D1"/>
<evidence type="ECO:0000313" key="1">
    <source>
        <dbReference type="EMBL" id="KAF5958978.1"/>
    </source>
</evidence>
<keyword evidence="2" id="KW-1185">Reference proteome</keyword>